<evidence type="ECO:0000259" key="2">
    <source>
        <dbReference type="PROSITE" id="PS51352"/>
    </source>
</evidence>
<dbReference type="AlphaFoldDB" id="A0A9D9IKT3"/>
<dbReference type="Gene3D" id="3.40.30.10">
    <property type="entry name" value="Glutaredoxin"/>
    <property type="match status" value="1"/>
</dbReference>
<gene>
    <name evidence="3" type="ORF">IAB91_01740</name>
</gene>
<dbReference type="InterPro" id="IPR013766">
    <property type="entry name" value="Thioredoxin_domain"/>
</dbReference>
<dbReference type="Proteomes" id="UP000823757">
    <property type="component" value="Unassembled WGS sequence"/>
</dbReference>
<evidence type="ECO:0000256" key="1">
    <source>
        <dbReference type="SAM" id="SignalP"/>
    </source>
</evidence>
<reference evidence="3" key="1">
    <citation type="submission" date="2020-10" db="EMBL/GenBank/DDBJ databases">
        <authorList>
            <person name="Gilroy R."/>
        </authorList>
    </citation>
    <scope>NUCLEOTIDE SEQUENCE</scope>
    <source>
        <strain evidence="3">B1-13419</strain>
    </source>
</reference>
<evidence type="ECO:0000313" key="3">
    <source>
        <dbReference type="EMBL" id="MBO8474000.1"/>
    </source>
</evidence>
<dbReference type="CDD" id="cd02966">
    <property type="entry name" value="TlpA_like_family"/>
    <property type="match status" value="1"/>
</dbReference>
<feature type="chain" id="PRO_5039153361" evidence="1">
    <location>
        <begin position="21"/>
        <end position="160"/>
    </location>
</feature>
<dbReference type="InterPro" id="IPR036249">
    <property type="entry name" value="Thioredoxin-like_sf"/>
</dbReference>
<dbReference type="EMBL" id="JADIMD010000023">
    <property type="protein sequence ID" value="MBO8474000.1"/>
    <property type="molecule type" value="Genomic_DNA"/>
</dbReference>
<comment type="caution">
    <text evidence="3">The sequence shown here is derived from an EMBL/GenBank/DDBJ whole genome shotgun (WGS) entry which is preliminary data.</text>
</comment>
<organism evidence="3 4">
    <name type="scientific">Candidatus Cryptobacteroides faecigallinarum</name>
    <dbReference type="NCBI Taxonomy" id="2840763"/>
    <lineage>
        <taxon>Bacteria</taxon>
        <taxon>Pseudomonadati</taxon>
        <taxon>Bacteroidota</taxon>
        <taxon>Bacteroidia</taxon>
        <taxon>Bacteroidales</taxon>
        <taxon>Candidatus Cryptobacteroides</taxon>
    </lineage>
</organism>
<dbReference type="Pfam" id="PF00578">
    <property type="entry name" value="AhpC-TSA"/>
    <property type="match status" value="1"/>
</dbReference>
<evidence type="ECO:0000313" key="4">
    <source>
        <dbReference type="Proteomes" id="UP000823757"/>
    </source>
</evidence>
<dbReference type="SUPFAM" id="SSF52833">
    <property type="entry name" value="Thioredoxin-like"/>
    <property type="match status" value="1"/>
</dbReference>
<dbReference type="GO" id="GO:0016209">
    <property type="term" value="F:antioxidant activity"/>
    <property type="evidence" value="ECO:0007669"/>
    <property type="project" value="InterPro"/>
</dbReference>
<dbReference type="GO" id="GO:0016491">
    <property type="term" value="F:oxidoreductase activity"/>
    <property type="evidence" value="ECO:0007669"/>
    <property type="project" value="InterPro"/>
</dbReference>
<feature type="signal peptide" evidence="1">
    <location>
        <begin position="1"/>
        <end position="20"/>
    </location>
</feature>
<name>A0A9D9IKT3_9BACT</name>
<dbReference type="PANTHER" id="PTHR42852">
    <property type="entry name" value="THIOL:DISULFIDE INTERCHANGE PROTEIN DSBE"/>
    <property type="match status" value="1"/>
</dbReference>
<proteinExistence type="predicted"/>
<keyword evidence="1" id="KW-0732">Signal</keyword>
<accession>A0A9D9IKT3</accession>
<dbReference type="PROSITE" id="PS51352">
    <property type="entry name" value="THIOREDOXIN_2"/>
    <property type="match status" value="1"/>
</dbReference>
<reference evidence="3" key="2">
    <citation type="journal article" date="2021" name="PeerJ">
        <title>Extensive microbial diversity within the chicken gut microbiome revealed by metagenomics and culture.</title>
        <authorList>
            <person name="Gilroy R."/>
            <person name="Ravi A."/>
            <person name="Getino M."/>
            <person name="Pursley I."/>
            <person name="Horton D.L."/>
            <person name="Alikhan N.F."/>
            <person name="Baker D."/>
            <person name="Gharbi K."/>
            <person name="Hall N."/>
            <person name="Watson M."/>
            <person name="Adriaenssens E.M."/>
            <person name="Foster-Nyarko E."/>
            <person name="Jarju S."/>
            <person name="Secka A."/>
            <person name="Antonio M."/>
            <person name="Oren A."/>
            <person name="Chaudhuri R.R."/>
            <person name="La Ragione R."/>
            <person name="Hildebrand F."/>
            <person name="Pallen M.J."/>
        </authorList>
    </citation>
    <scope>NUCLEOTIDE SEQUENCE</scope>
    <source>
        <strain evidence="3">B1-13419</strain>
    </source>
</reference>
<protein>
    <submittedName>
        <fullName evidence="3">TlpA family protein disulfide reductase</fullName>
    </submittedName>
</protein>
<dbReference type="InterPro" id="IPR050553">
    <property type="entry name" value="Thioredoxin_ResA/DsbE_sf"/>
</dbReference>
<dbReference type="InterPro" id="IPR000866">
    <property type="entry name" value="AhpC/TSA"/>
</dbReference>
<dbReference type="PANTHER" id="PTHR42852:SF17">
    <property type="entry name" value="THIOREDOXIN-LIKE PROTEIN HI_1115"/>
    <property type="match status" value="1"/>
</dbReference>
<sequence>MKKIISILVAAMAAAAVCQAQEISPNAIVKDLSGSSVLMGDVLKNDVVIVSFWATWCKPCQAELDALAEIEDMWADQIRVVAISTDDARSASKVKSTVKAKMWPYEVYTDENSTLAKSLNISSIPFVMIVADGKTVYSHTGYTPGSERLLVEDALSYLKK</sequence>
<feature type="domain" description="Thioredoxin" evidence="2">
    <location>
        <begin position="18"/>
        <end position="160"/>
    </location>
</feature>